<dbReference type="Gene3D" id="3.30.420.480">
    <property type="entry name" value="Domain of unknown function (DUF4445)"/>
    <property type="match status" value="1"/>
</dbReference>
<dbReference type="InterPro" id="IPR052911">
    <property type="entry name" value="Corrinoid_activation_enz"/>
</dbReference>
<dbReference type="InterPro" id="IPR027980">
    <property type="entry name" value="RACo_C"/>
</dbReference>
<evidence type="ECO:0000313" key="2">
    <source>
        <dbReference type="EMBL" id="MDE5420484.1"/>
    </source>
</evidence>
<proteinExistence type="predicted"/>
<dbReference type="Pfam" id="PF14574">
    <property type="entry name" value="RACo_C_ter"/>
    <property type="match status" value="1"/>
</dbReference>
<dbReference type="InterPro" id="IPR042259">
    <property type="entry name" value="Raco-like_middle_sf"/>
</dbReference>
<evidence type="ECO:0000259" key="1">
    <source>
        <dbReference type="PROSITE" id="PS51085"/>
    </source>
</evidence>
<protein>
    <submittedName>
        <fullName evidence="2">ASKHA domain-containing protein</fullName>
    </submittedName>
</protein>
<dbReference type="Pfam" id="PF00111">
    <property type="entry name" value="Fer2"/>
    <property type="match status" value="1"/>
</dbReference>
<dbReference type="SUPFAM" id="SSF54292">
    <property type="entry name" value="2Fe-2S ferredoxin-like"/>
    <property type="match status" value="1"/>
</dbReference>
<evidence type="ECO:0000313" key="3">
    <source>
        <dbReference type="Proteomes" id="UP001528920"/>
    </source>
</evidence>
<dbReference type="PANTHER" id="PTHR42895:SF2">
    <property type="entry name" value="IRON-SULFUR CLUSTER PROTEIN"/>
    <property type="match status" value="1"/>
</dbReference>
<dbReference type="CDD" id="cd00207">
    <property type="entry name" value="fer2"/>
    <property type="match status" value="1"/>
</dbReference>
<dbReference type="PROSITE" id="PS51085">
    <property type="entry name" value="2FE2S_FER_2"/>
    <property type="match status" value="1"/>
</dbReference>
<dbReference type="EMBL" id="JAKJSC010000011">
    <property type="protein sequence ID" value="MDE5420484.1"/>
    <property type="molecule type" value="Genomic_DNA"/>
</dbReference>
<dbReference type="InterPro" id="IPR001041">
    <property type="entry name" value="2Fe-2S_ferredoxin-type"/>
</dbReference>
<accession>A0ABT5VYJ8</accession>
<organism evidence="2 3">
    <name type="scientific">Paralabilibaculum antarcticum</name>
    <dbReference type="NCBI Taxonomy" id="2912572"/>
    <lineage>
        <taxon>Bacteria</taxon>
        <taxon>Pseudomonadati</taxon>
        <taxon>Bacteroidota</taxon>
        <taxon>Bacteroidia</taxon>
        <taxon>Marinilabiliales</taxon>
        <taxon>Marinifilaceae</taxon>
        <taxon>Paralabilibaculum</taxon>
    </lineage>
</organism>
<dbReference type="InterPro" id="IPR012675">
    <property type="entry name" value="Beta-grasp_dom_sf"/>
</dbReference>
<dbReference type="Gene3D" id="3.10.20.30">
    <property type="match status" value="1"/>
</dbReference>
<keyword evidence="3" id="KW-1185">Reference proteome</keyword>
<dbReference type="RefSeq" id="WP_275111814.1">
    <property type="nucleotide sequence ID" value="NZ_JAKJSC010000011.1"/>
</dbReference>
<gene>
    <name evidence="2" type="ORF">L3049_21035</name>
</gene>
<dbReference type="InterPro" id="IPR041414">
    <property type="entry name" value="Raco-like_middle"/>
</dbReference>
<sequence length="497" mass="53245">MPIIYLHRSKKIETISYEVGDSLMQILQGQNISISAPCGGNGTCGKCRVKIKNIGFVNSCLYYPDTDIELSLPNEIEEKVLTNQNQYTVRIPVKPNALAMEQAYPISLAMDIGTTSIVFYWISLITGGILRTRGISNPQAKFGADVISRIQFCSSQAGLDQMQKELVDAINKEIEIFTTTEGVAIENIVKLSVSANTTMLHLLAGIDPTPIALAPFVPNFTAEKCIPASELNIQANSNAIVHLMPSISAYVGADIVSGLASLNPPKEVKTYLFIDIGTNGEMAIVTPEKIYACTTAAGPAFEGANISCGMGAFDGAISVFTGDDYQTIADEKPIGVCGSGLLDIVAYLLNTNVILTDGELKEDFVLAAENESGTGEKVVITPQDIREIQLAKSAIITGVKIILQTANVSVEDLDAVYIAGGLGNYMNPESAVTVGLLPEAVLGKIVMLGNTSGTGAVLHALSDDFTNYTNSILEKAEHIELAHHPEFEMEFAMNMFF</sequence>
<feature type="domain" description="2Fe-2S ferredoxin-type" evidence="1">
    <location>
        <begin position="2"/>
        <end position="76"/>
    </location>
</feature>
<dbReference type="Proteomes" id="UP001528920">
    <property type="component" value="Unassembled WGS sequence"/>
</dbReference>
<comment type="caution">
    <text evidence="2">The sequence shown here is derived from an EMBL/GenBank/DDBJ whole genome shotgun (WGS) entry which is preliminary data.</text>
</comment>
<name>A0ABT5VYJ8_9BACT</name>
<dbReference type="InterPro" id="IPR036010">
    <property type="entry name" value="2Fe-2S_ferredoxin-like_sf"/>
</dbReference>
<dbReference type="Pfam" id="PF17651">
    <property type="entry name" value="Raco_middle"/>
    <property type="match status" value="1"/>
</dbReference>
<reference evidence="2 3" key="1">
    <citation type="submission" date="2022-01" db="EMBL/GenBank/DDBJ databases">
        <title>Labilibaculum sp. nov, a marine bacterium isolated from Antarctica.</title>
        <authorList>
            <person name="Dai W."/>
        </authorList>
    </citation>
    <scope>NUCLEOTIDE SEQUENCE [LARGE SCALE GENOMIC DNA]</scope>
    <source>
        <strain evidence="2 3">DW002</strain>
    </source>
</reference>
<dbReference type="PANTHER" id="PTHR42895">
    <property type="entry name" value="IRON-SULFUR CLUSTER-BINDING PROTEIN-RELATED"/>
    <property type="match status" value="1"/>
</dbReference>